<accession>A0A091HF85</accession>
<proteinExistence type="predicted"/>
<dbReference type="EMBL" id="KL536232">
    <property type="protein sequence ID" value="KFO94516.1"/>
    <property type="molecule type" value="Genomic_DNA"/>
</dbReference>
<feature type="compositionally biased region" description="Basic and acidic residues" evidence="1">
    <location>
        <begin position="111"/>
        <end position="122"/>
    </location>
</feature>
<evidence type="ECO:0000313" key="2">
    <source>
        <dbReference type="EMBL" id="KFO94516.1"/>
    </source>
</evidence>
<keyword evidence="3" id="KW-1185">Reference proteome</keyword>
<dbReference type="AlphaFoldDB" id="A0A091HF85"/>
<sequence length="122" mass="12701">ALEDAVAADLGAGAVLDPAVGPATVDPNPDLAHALGPAPPRSPGLPGDPSQSPHLSPDPGPGQDPGPDLEVLPLPQRGSPTLDPGLRVLPSLPKKKELYPPRNMMHQINENPHKGRLWGERI</sequence>
<organism evidence="2 3">
    <name type="scientific">Buceros rhinoceros silvestris</name>
    <dbReference type="NCBI Taxonomy" id="175836"/>
    <lineage>
        <taxon>Eukaryota</taxon>
        <taxon>Metazoa</taxon>
        <taxon>Chordata</taxon>
        <taxon>Craniata</taxon>
        <taxon>Vertebrata</taxon>
        <taxon>Euteleostomi</taxon>
        <taxon>Archelosauria</taxon>
        <taxon>Archosauria</taxon>
        <taxon>Dinosauria</taxon>
        <taxon>Saurischia</taxon>
        <taxon>Theropoda</taxon>
        <taxon>Coelurosauria</taxon>
        <taxon>Aves</taxon>
        <taxon>Neognathae</taxon>
        <taxon>Neoaves</taxon>
        <taxon>Telluraves</taxon>
        <taxon>Coraciimorphae</taxon>
        <taxon>Bucerotiformes</taxon>
        <taxon>Bucerotidae</taxon>
        <taxon>Buceros</taxon>
    </lineage>
</organism>
<evidence type="ECO:0000256" key="1">
    <source>
        <dbReference type="SAM" id="MobiDB-lite"/>
    </source>
</evidence>
<evidence type="ECO:0000313" key="3">
    <source>
        <dbReference type="Proteomes" id="UP000054064"/>
    </source>
</evidence>
<dbReference type="Proteomes" id="UP000054064">
    <property type="component" value="Unassembled WGS sequence"/>
</dbReference>
<feature type="non-terminal residue" evidence="2">
    <location>
        <position position="1"/>
    </location>
</feature>
<name>A0A091HF85_BUCRH</name>
<gene>
    <name evidence="2" type="ORF">N320_05461</name>
</gene>
<protein>
    <submittedName>
        <fullName evidence="2">Uncharacterized protein</fullName>
    </submittedName>
</protein>
<feature type="compositionally biased region" description="Low complexity" evidence="1">
    <location>
        <begin position="1"/>
        <end position="19"/>
    </location>
</feature>
<feature type="region of interest" description="Disordered" evidence="1">
    <location>
        <begin position="1"/>
        <end position="122"/>
    </location>
</feature>
<feature type="non-terminal residue" evidence="2">
    <location>
        <position position="122"/>
    </location>
</feature>
<reference evidence="2 3" key="1">
    <citation type="submission" date="2014-04" db="EMBL/GenBank/DDBJ databases">
        <title>Genome evolution of avian class.</title>
        <authorList>
            <person name="Zhang G."/>
            <person name="Li C."/>
        </authorList>
    </citation>
    <scope>NUCLEOTIDE SEQUENCE [LARGE SCALE GENOMIC DNA]</scope>
    <source>
        <strain evidence="2">BGI_N320</strain>
    </source>
</reference>